<keyword evidence="1" id="KW-0687">Ribonucleoprotein</keyword>
<evidence type="ECO:0000313" key="2">
    <source>
        <dbReference type="Proteomes" id="UP001140087"/>
    </source>
</evidence>
<comment type="caution">
    <text evidence="1">The sequence shown here is derived from an EMBL/GenBank/DDBJ whole genome shotgun (WGS) entry which is preliminary data.</text>
</comment>
<keyword evidence="2" id="KW-1185">Reference proteome</keyword>
<name>A0ACC1LDI0_9FUNG</name>
<organism evidence="1 2">
    <name type="scientific">Coemansia helicoidea</name>
    <dbReference type="NCBI Taxonomy" id="1286919"/>
    <lineage>
        <taxon>Eukaryota</taxon>
        <taxon>Fungi</taxon>
        <taxon>Fungi incertae sedis</taxon>
        <taxon>Zoopagomycota</taxon>
        <taxon>Kickxellomycotina</taxon>
        <taxon>Kickxellomycetes</taxon>
        <taxon>Kickxellales</taxon>
        <taxon>Kickxellaceae</taxon>
        <taxon>Coemansia</taxon>
    </lineage>
</organism>
<sequence>MPLAARAAAWAVLLRRGPPAIPCAASRGFRRLGTSRPLLRKEVPDPRWAPWPGGEQRASKLEQLASLDGPIQELHDEVVEYTAAVVRGTDEVRFGRKYMGMVEMPEYLSSAIEALVAPADKRTLRHDYLRLVDAQRSTGDITPRGKGKGNAARQQRREDKEAALATSRATLREETRVARMPRALPGERVEMVVPGERPRPESLARPGSFLRPHTVEYGPGETAAYVGAFAQGTYGALFNVLYETAGRLPGFAPRSVLDFGAGPGTALWAAQEAWDGAVCHYTGIDVSEAMIECAERLVASLPPERAPQNATFLRYLAPKQPGIKADLVVAAFALSELPSDAARQTTVETLWGYTADTLVLIDRGTPHAAQMVSDARDHLLQRAAPQDGAGRPAGIHTVAPIPSDRPDPTKNTPVWLHFSQRAQRARHTMRIKHSKSNVEDTSYSYVVMRRGPRPTPPSQRDGSFRKTREELALEAYAWPRIIMPPMKRKGHVVTDVCTAAGQIERWTFTRKQGKQSYRDARKACWGDLFPHTPATVVHRPYFKPQEPAPPSPADKKNKTKRRRSTSLDEDEDDD</sequence>
<reference evidence="1" key="1">
    <citation type="submission" date="2022-07" db="EMBL/GenBank/DDBJ databases">
        <title>Phylogenomic reconstructions and comparative analyses of Kickxellomycotina fungi.</title>
        <authorList>
            <person name="Reynolds N.K."/>
            <person name="Stajich J.E."/>
            <person name="Barry K."/>
            <person name="Grigoriev I.V."/>
            <person name="Crous P."/>
            <person name="Smith M.E."/>
        </authorList>
    </citation>
    <scope>NUCLEOTIDE SEQUENCE</scope>
    <source>
        <strain evidence="1">BCRC 34780</strain>
    </source>
</reference>
<gene>
    <name evidence="1" type="primary">RSM22</name>
    <name evidence="1" type="ORF">H4R21_001067</name>
</gene>
<evidence type="ECO:0000313" key="1">
    <source>
        <dbReference type="EMBL" id="KAJ2805950.1"/>
    </source>
</evidence>
<proteinExistence type="predicted"/>
<dbReference type="EMBL" id="JANBUN010000195">
    <property type="protein sequence ID" value="KAJ2805950.1"/>
    <property type="molecule type" value="Genomic_DNA"/>
</dbReference>
<accession>A0ACC1LDI0</accession>
<dbReference type="Proteomes" id="UP001140087">
    <property type="component" value="Unassembled WGS sequence"/>
</dbReference>
<keyword evidence="1" id="KW-0689">Ribosomal protein</keyword>
<protein>
    <submittedName>
        <fullName evidence="1">37S ribosomal protein S22</fullName>
    </submittedName>
</protein>